<feature type="domain" description="Lsr2 DNA-binding" evidence="4">
    <location>
        <begin position="80"/>
        <end position="111"/>
    </location>
</feature>
<keyword evidence="1" id="KW-0238">DNA-binding</keyword>
<evidence type="ECO:0000256" key="2">
    <source>
        <dbReference type="SAM" id="MobiDB-lite"/>
    </source>
</evidence>
<dbReference type="GO" id="GO:0016746">
    <property type="term" value="F:acyltransferase activity"/>
    <property type="evidence" value="ECO:0007669"/>
    <property type="project" value="InterPro"/>
</dbReference>
<feature type="domain" description="Lsr2 dimerization" evidence="3">
    <location>
        <begin position="1"/>
        <end position="48"/>
    </location>
</feature>
<dbReference type="AlphaFoldDB" id="A0A4U3M8X5"/>
<dbReference type="InterPro" id="IPR042261">
    <property type="entry name" value="Lsr2-like_dimerization"/>
</dbReference>
<dbReference type="RefSeq" id="WP_137250329.1">
    <property type="nucleotide sequence ID" value="NZ_SZQA01000034.1"/>
</dbReference>
<dbReference type="Gene3D" id="3.30.60.230">
    <property type="entry name" value="Lsr2, dimerization domain"/>
    <property type="match status" value="1"/>
</dbReference>
<evidence type="ECO:0000313" key="6">
    <source>
        <dbReference type="Proteomes" id="UP000308705"/>
    </source>
</evidence>
<dbReference type="EMBL" id="SZQA01000034">
    <property type="protein sequence ID" value="TKK84474.1"/>
    <property type="molecule type" value="Genomic_DNA"/>
</dbReference>
<reference evidence="5 6" key="1">
    <citation type="submission" date="2019-04" db="EMBL/GenBank/DDBJ databases">
        <title>Herbidospora sp. NEAU-GS14.nov., a novel actinomycete isolated from soil.</title>
        <authorList>
            <person name="Han L."/>
        </authorList>
    </citation>
    <scope>NUCLEOTIDE SEQUENCE [LARGE SCALE GENOMIC DNA]</scope>
    <source>
        <strain evidence="5 6">NEAU-GS14</strain>
    </source>
</reference>
<dbReference type="Proteomes" id="UP000308705">
    <property type="component" value="Unassembled WGS sequence"/>
</dbReference>
<evidence type="ECO:0000259" key="3">
    <source>
        <dbReference type="Pfam" id="PF11774"/>
    </source>
</evidence>
<keyword evidence="6" id="KW-1185">Reference proteome</keyword>
<dbReference type="GO" id="GO:0003677">
    <property type="term" value="F:DNA binding"/>
    <property type="evidence" value="ECO:0007669"/>
    <property type="project" value="UniProtKB-KW"/>
</dbReference>
<name>A0A4U3M8X5_9ACTN</name>
<gene>
    <name evidence="5" type="ORF">FDA94_29480</name>
</gene>
<dbReference type="Gene3D" id="4.10.320.10">
    <property type="entry name" value="E3-binding domain"/>
    <property type="match status" value="1"/>
</dbReference>
<dbReference type="Pfam" id="PF23359">
    <property type="entry name" value="Lsr2_DNA-bd"/>
    <property type="match status" value="1"/>
</dbReference>
<feature type="region of interest" description="Disordered" evidence="2">
    <location>
        <begin position="61"/>
        <end position="80"/>
    </location>
</feature>
<dbReference type="InterPro" id="IPR036625">
    <property type="entry name" value="E3-bd_dom_sf"/>
</dbReference>
<dbReference type="Pfam" id="PF11774">
    <property type="entry name" value="Lsr2"/>
    <property type="match status" value="1"/>
</dbReference>
<evidence type="ECO:0000313" key="5">
    <source>
        <dbReference type="EMBL" id="TKK84474.1"/>
    </source>
</evidence>
<proteinExistence type="predicted"/>
<comment type="caution">
    <text evidence="5">The sequence shown here is derived from an EMBL/GenBank/DDBJ whole genome shotgun (WGS) entry which is preliminary data.</text>
</comment>
<sequence>MAEKVVLIDDLDASEGEDVSRREFRLLDKLFAIDLSEANNERLAEAVGLIELAIEKGREVKQAGRGRKPAEPSKLQGFTNTDVRDWAKAQGIEVPARGKLPEDVIDAFVAAQREPVES</sequence>
<organism evidence="5 6">
    <name type="scientific">Herbidospora galbida</name>
    <dbReference type="NCBI Taxonomy" id="2575442"/>
    <lineage>
        <taxon>Bacteria</taxon>
        <taxon>Bacillati</taxon>
        <taxon>Actinomycetota</taxon>
        <taxon>Actinomycetes</taxon>
        <taxon>Streptosporangiales</taxon>
        <taxon>Streptosporangiaceae</taxon>
        <taxon>Herbidospora</taxon>
    </lineage>
</organism>
<protein>
    <submittedName>
        <fullName evidence="5">Lsr2 family protein</fullName>
    </submittedName>
</protein>
<evidence type="ECO:0000259" key="4">
    <source>
        <dbReference type="Pfam" id="PF23359"/>
    </source>
</evidence>
<accession>A0A4U3M8X5</accession>
<evidence type="ECO:0000256" key="1">
    <source>
        <dbReference type="ARBA" id="ARBA00023125"/>
    </source>
</evidence>
<dbReference type="InterPro" id="IPR024412">
    <property type="entry name" value="Lsr2_dim_dom"/>
</dbReference>
<dbReference type="OrthoDB" id="4113332at2"/>
<dbReference type="InterPro" id="IPR055370">
    <property type="entry name" value="Lsr2_DNA-bd"/>
</dbReference>